<dbReference type="InterPro" id="IPR036691">
    <property type="entry name" value="Endo/exonu/phosph_ase_sf"/>
</dbReference>
<dbReference type="CDD" id="cd01650">
    <property type="entry name" value="RT_nLTR_like"/>
    <property type="match status" value="1"/>
</dbReference>
<dbReference type="Pfam" id="PF00078">
    <property type="entry name" value="RVT_1"/>
    <property type="match status" value="1"/>
</dbReference>
<dbReference type="AlphaFoldDB" id="A0A3Q3B0N4"/>
<accession>A0A3Q3B0N4</accession>
<dbReference type="Proteomes" id="UP000264800">
    <property type="component" value="Unplaced"/>
</dbReference>
<sequence>MSAADSEVRTPQTGSSVRFLSWNIKGMGSPLKRSRIFAHLKRLKPDLVFLQETHMRTKDQIRLKCPWVSEVFHSNFNSKARGVAILVGKSIQFSASKIISDKNGRYLIVTGTLFHVPILLVNIYAPNFDDPKFMNKLFECLPSLNNNLLVVGGDMNCVIDPNLDRSDPRNLSPSLMSRSLSDFMSKNGCIDPWRFYNPQSKKFSFFSHFHQSFSRIDYFFVDSKLISEVLSVDYHPIIISDHAPLSLDIKFALQHRYTTPWRFNPLLLSDKNFNTFISTKIDDFIEMNQNESNPISYSLLWESLKAFLRGQIISFSAHLNKTRKAKLLELSTNMSNLDQQIATSPSPSLLKRRVDLQTEIDLITTNEAERLLLRSRSTYYEHGDRASRLLAHQLRRRTASHMIPQIMDSSGTLHQDPTTINSVFQSFYSLLFKSESPADSSEMNQFLDGLKFPVITPDVAEELDAPLTREEIVAAMKSMQSNKAPGPDGFPVEFYKKFQDKLSPLLHALYNESLHQGSLPQTLTQACICLLLKKDKDPNLCSSYRPLSLINVDAKILAKALACRLDSIVPSIVSDEQTGFVKGRQLFYNIRTLLNIIYSKTSSETPELVISVDAEKAFDRIEWDYLFAVLRRFGLGNIFISWLRLFYTSPQATVSSNGIQSFFFRLFRGTRQVCPLSPLLFALAIEPLSIFLRSSSTFAGISRLGTEFKLSLYADDLLLYVSDPTLSIPPILSAFLRFGSFSGYKVNIAKSECYPVNASALKLSYSDIPFKLSSSGFSYLGVNVTRSLTSLFAANFLPLMSKIKSDLQRWNNLPLSLIGRINAVKMIILPKFLFLFNCLPLFLPKNFFKTLDQIISGFLWCGKPPRIRKSILHRCKFNGGLSLPDFQLYYWATHIHKISFWFSSIDLPWCRLEARSCSPSSLKALLTSPITLNPSGFTSNLLVRSVLKIWNQFRRHFKFNSASTLAPLLKNHLFQPALTDPTFLSWENKGLTCFKDLYKEGIFRSFTDLSSEFHLPASHLFRYFQIRHCTRVLFPGFPSEPPNFQWEMFLSWDPLQRSFISKVYTEILLSDSSPIVKVKRAWELELGLHFHEDWWEIALKKIHTSSICARLSLIQFKVLFRVHLSKTRLSQIFSSALDICDKCHAPSCNLSHMFYSCSSLHNFWQIYFETMSKILSVVIEPSPHVAIFGLPANYKRFTANQLDVISFTSLLARRRLLFNWKSTTAPSSGQWLHDTMSFLKLERIRFSLKSNSNKFYNLWQPFMDFFHSLQTPD</sequence>
<feature type="domain" description="Reverse transcriptase" evidence="2">
    <location>
        <begin position="512"/>
        <end position="784"/>
    </location>
</feature>
<reference evidence="3" key="1">
    <citation type="submission" date="2025-08" db="UniProtKB">
        <authorList>
            <consortium name="Ensembl"/>
        </authorList>
    </citation>
    <scope>IDENTIFICATION</scope>
</reference>
<dbReference type="Gene3D" id="3.60.10.10">
    <property type="entry name" value="Endonuclease/exonuclease/phosphatase"/>
    <property type="match status" value="1"/>
</dbReference>
<dbReference type="SUPFAM" id="SSF56672">
    <property type="entry name" value="DNA/RNA polymerases"/>
    <property type="match status" value="1"/>
</dbReference>
<dbReference type="InterPro" id="IPR005135">
    <property type="entry name" value="Endo/exonuclease/phosphatase"/>
</dbReference>
<evidence type="ECO:0000259" key="2">
    <source>
        <dbReference type="PROSITE" id="PS50878"/>
    </source>
</evidence>
<dbReference type="PANTHER" id="PTHR31635">
    <property type="entry name" value="REVERSE TRANSCRIPTASE DOMAIN-CONTAINING PROTEIN-RELATED"/>
    <property type="match status" value="1"/>
</dbReference>
<keyword evidence="1" id="KW-0472">Membrane</keyword>
<keyword evidence="1" id="KW-1133">Transmembrane helix</keyword>
<feature type="transmembrane region" description="Helical" evidence="1">
    <location>
        <begin position="106"/>
        <end position="125"/>
    </location>
</feature>
<keyword evidence="1" id="KW-0812">Transmembrane</keyword>
<dbReference type="PROSITE" id="PS50878">
    <property type="entry name" value="RT_POL"/>
    <property type="match status" value="1"/>
</dbReference>
<evidence type="ECO:0000313" key="4">
    <source>
        <dbReference type="Proteomes" id="UP000264800"/>
    </source>
</evidence>
<dbReference type="PANTHER" id="PTHR31635:SF196">
    <property type="entry name" value="REVERSE TRANSCRIPTASE DOMAIN-CONTAINING PROTEIN-RELATED"/>
    <property type="match status" value="1"/>
</dbReference>
<evidence type="ECO:0000313" key="3">
    <source>
        <dbReference type="Ensembl" id="ENSKMAP00000017454.1"/>
    </source>
</evidence>
<dbReference type="InterPro" id="IPR043502">
    <property type="entry name" value="DNA/RNA_pol_sf"/>
</dbReference>
<dbReference type="InterPro" id="IPR000477">
    <property type="entry name" value="RT_dom"/>
</dbReference>
<dbReference type="STRING" id="37003.ENSKMAP00000017454"/>
<dbReference type="GO" id="GO:0003824">
    <property type="term" value="F:catalytic activity"/>
    <property type="evidence" value="ECO:0007669"/>
    <property type="project" value="InterPro"/>
</dbReference>
<name>A0A3Q3B0N4_KRYMA</name>
<dbReference type="SUPFAM" id="SSF56219">
    <property type="entry name" value="DNase I-like"/>
    <property type="match status" value="1"/>
</dbReference>
<dbReference type="Pfam" id="PF03372">
    <property type="entry name" value="Exo_endo_phos"/>
    <property type="match status" value="1"/>
</dbReference>
<proteinExistence type="predicted"/>
<evidence type="ECO:0000256" key="1">
    <source>
        <dbReference type="SAM" id="Phobius"/>
    </source>
</evidence>
<keyword evidence="4" id="KW-1185">Reference proteome</keyword>
<dbReference type="CDD" id="cd09076">
    <property type="entry name" value="L1-EN"/>
    <property type="match status" value="1"/>
</dbReference>
<protein>
    <recommendedName>
        <fullName evidence="2">Reverse transcriptase domain-containing protein</fullName>
    </recommendedName>
</protein>
<reference evidence="3" key="2">
    <citation type="submission" date="2025-09" db="UniProtKB">
        <authorList>
            <consortium name="Ensembl"/>
        </authorList>
    </citation>
    <scope>IDENTIFICATION</scope>
</reference>
<dbReference type="GeneTree" id="ENSGT00940000164735"/>
<dbReference type="OMA" id="HIYSHRI"/>
<dbReference type="Ensembl" id="ENSKMAT00000017696.1">
    <property type="protein sequence ID" value="ENSKMAP00000017454.1"/>
    <property type="gene ID" value="ENSKMAG00000013004.1"/>
</dbReference>
<organism evidence="3 4">
    <name type="scientific">Kryptolebias marmoratus</name>
    <name type="common">Mangrove killifish</name>
    <name type="synonym">Rivulus marmoratus</name>
    <dbReference type="NCBI Taxonomy" id="37003"/>
    <lineage>
        <taxon>Eukaryota</taxon>
        <taxon>Metazoa</taxon>
        <taxon>Chordata</taxon>
        <taxon>Craniata</taxon>
        <taxon>Vertebrata</taxon>
        <taxon>Euteleostomi</taxon>
        <taxon>Actinopterygii</taxon>
        <taxon>Neopterygii</taxon>
        <taxon>Teleostei</taxon>
        <taxon>Neoteleostei</taxon>
        <taxon>Acanthomorphata</taxon>
        <taxon>Ovalentaria</taxon>
        <taxon>Atherinomorphae</taxon>
        <taxon>Cyprinodontiformes</taxon>
        <taxon>Rivulidae</taxon>
        <taxon>Kryptolebias</taxon>
    </lineage>
</organism>